<protein>
    <submittedName>
        <fullName evidence="2">Uncharacterized protein</fullName>
    </submittedName>
</protein>
<comment type="caution">
    <text evidence="2">The sequence shown here is derived from an EMBL/GenBank/DDBJ whole genome shotgun (WGS) entry which is preliminary data.</text>
</comment>
<evidence type="ECO:0000256" key="1">
    <source>
        <dbReference type="SAM" id="Phobius"/>
    </source>
</evidence>
<accession>A0A2V3XYR1</accession>
<evidence type="ECO:0000313" key="3">
    <source>
        <dbReference type="Proteomes" id="UP000248057"/>
    </source>
</evidence>
<sequence>MEKQKDGKLLKTIGFIGIVIFIAAIAVSVYMMSRNMGQVPGIDFGPGQYYYTDIPGWQKYFLTNAYDNHVPLAILVVLFFAWGYLMYRFWCFLDKKWKD</sequence>
<dbReference type="GeneID" id="86063468"/>
<keyword evidence="3" id="KW-1185">Reference proteome</keyword>
<gene>
    <name evidence="2" type="ORF">DFR60_112156</name>
</gene>
<dbReference type="RefSeq" id="WP_110324662.1">
    <property type="nucleotide sequence ID" value="NZ_QJKD01000012.1"/>
</dbReference>
<dbReference type="AlphaFoldDB" id="A0A2V3XYR1"/>
<dbReference type="EMBL" id="QJKD01000012">
    <property type="protein sequence ID" value="PXX50293.1"/>
    <property type="molecule type" value="Genomic_DNA"/>
</dbReference>
<keyword evidence="1" id="KW-1133">Transmembrane helix</keyword>
<name>A0A2V3XYR1_9FIRM</name>
<organism evidence="2 3">
    <name type="scientific">Hungatella effluvii</name>
    <dbReference type="NCBI Taxonomy" id="1096246"/>
    <lineage>
        <taxon>Bacteria</taxon>
        <taxon>Bacillati</taxon>
        <taxon>Bacillota</taxon>
        <taxon>Clostridia</taxon>
        <taxon>Lachnospirales</taxon>
        <taxon>Lachnospiraceae</taxon>
        <taxon>Hungatella</taxon>
    </lineage>
</organism>
<reference evidence="2 3" key="1">
    <citation type="submission" date="2018-05" db="EMBL/GenBank/DDBJ databases">
        <title>Genomic Encyclopedia of Type Strains, Phase IV (KMG-IV): sequencing the most valuable type-strain genomes for metagenomic binning, comparative biology and taxonomic classification.</title>
        <authorList>
            <person name="Goeker M."/>
        </authorList>
    </citation>
    <scope>NUCLEOTIDE SEQUENCE [LARGE SCALE GENOMIC DNA]</scope>
    <source>
        <strain evidence="2 3">DSM 24995</strain>
    </source>
</reference>
<dbReference type="Proteomes" id="UP000248057">
    <property type="component" value="Unassembled WGS sequence"/>
</dbReference>
<proteinExistence type="predicted"/>
<feature type="transmembrane region" description="Helical" evidence="1">
    <location>
        <begin position="70"/>
        <end position="90"/>
    </location>
</feature>
<keyword evidence="1" id="KW-0812">Transmembrane</keyword>
<evidence type="ECO:0000313" key="2">
    <source>
        <dbReference type="EMBL" id="PXX50293.1"/>
    </source>
</evidence>
<feature type="transmembrane region" description="Helical" evidence="1">
    <location>
        <begin position="12"/>
        <end position="32"/>
    </location>
</feature>
<keyword evidence="1" id="KW-0472">Membrane</keyword>